<dbReference type="KEGG" id="mla:Mlab_0694"/>
<evidence type="ECO:0000313" key="2">
    <source>
        <dbReference type="Proteomes" id="UP000000365"/>
    </source>
</evidence>
<dbReference type="STRING" id="410358.Mlab_0694"/>
<reference evidence="1 2" key="1">
    <citation type="journal article" date="2009" name="Stand. Genomic Sci.">
        <title>Complete genome sequence of Methanocorpusculum labreanum type strain Z.</title>
        <authorList>
            <person name="Anderson I.J."/>
            <person name="Sieprawska-Lupa M."/>
            <person name="Goltsman E."/>
            <person name="Lapidus A."/>
            <person name="Copeland A."/>
            <person name="Glavina Del Rio T."/>
            <person name="Tice H."/>
            <person name="Dalin E."/>
            <person name="Barry K."/>
            <person name="Pitluck S."/>
            <person name="Hauser L."/>
            <person name="Land M."/>
            <person name="Lucas S."/>
            <person name="Richardson P."/>
            <person name="Whitman W.B."/>
            <person name="Kyrpides N.C."/>
        </authorList>
    </citation>
    <scope>NUCLEOTIDE SEQUENCE [LARGE SCALE GENOMIC DNA]</scope>
    <source>
        <strain evidence="2">ATCC 43576 / DSM 4855 / Z</strain>
    </source>
</reference>
<accession>A2SRB0</accession>
<dbReference type="AlphaFoldDB" id="A2SRB0"/>
<name>A2SRB0_METLZ</name>
<evidence type="ECO:0000313" key="1">
    <source>
        <dbReference type="EMBL" id="ABN06866.1"/>
    </source>
</evidence>
<dbReference type="HOGENOM" id="CLU_2519783_0_0_2"/>
<sequence>MTFEPKNQIWSRADYDASPYLDTIITSLNPKRNNRAARLINVMHKLLVGLITDHLRDHGIPFAAISGETFTLTIRFFSEVPEEP</sequence>
<dbReference type="GeneID" id="4794566"/>
<keyword evidence="2" id="KW-1185">Reference proteome</keyword>
<dbReference type="Proteomes" id="UP000000365">
    <property type="component" value="Chromosome"/>
</dbReference>
<gene>
    <name evidence="1" type="ordered locus">Mlab_0694</name>
</gene>
<proteinExistence type="predicted"/>
<protein>
    <submittedName>
        <fullName evidence="1">Uncharacterized protein</fullName>
    </submittedName>
</protein>
<organism evidence="1 2">
    <name type="scientific">Methanocorpusculum labreanum (strain ATCC 43576 / DSM 4855 / Z)</name>
    <dbReference type="NCBI Taxonomy" id="410358"/>
    <lineage>
        <taxon>Archaea</taxon>
        <taxon>Methanobacteriati</taxon>
        <taxon>Methanobacteriota</taxon>
        <taxon>Stenosarchaea group</taxon>
        <taxon>Methanomicrobia</taxon>
        <taxon>Methanomicrobiales</taxon>
        <taxon>Methanocorpusculaceae</taxon>
        <taxon>Methanocorpusculum</taxon>
    </lineage>
</organism>
<dbReference type="EMBL" id="CP000559">
    <property type="protein sequence ID" value="ABN06866.1"/>
    <property type="molecule type" value="Genomic_DNA"/>
</dbReference>
<dbReference type="RefSeq" id="WP_011833067.1">
    <property type="nucleotide sequence ID" value="NC_008942.1"/>
</dbReference>